<dbReference type="EMBL" id="QXFX01002555">
    <property type="protein sequence ID" value="KAE9075873.1"/>
    <property type="molecule type" value="Genomic_DNA"/>
</dbReference>
<dbReference type="EMBL" id="QXGD01002437">
    <property type="protein sequence ID" value="KAE9188686.1"/>
    <property type="molecule type" value="Genomic_DNA"/>
</dbReference>
<evidence type="ECO:0000313" key="15">
    <source>
        <dbReference type="Proteomes" id="UP000441208"/>
    </source>
</evidence>
<dbReference type="Proteomes" id="UP000460718">
    <property type="component" value="Unassembled WGS sequence"/>
</dbReference>
<evidence type="ECO:0000313" key="13">
    <source>
        <dbReference type="Proteomes" id="UP000440367"/>
    </source>
</evidence>
<dbReference type="AlphaFoldDB" id="A0A6A3DXV8"/>
<evidence type="ECO:0000313" key="16">
    <source>
        <dbReference type="Proteomes" id="UP000460718"/>
    </source>
</evidence>
<proteinExistence type="predicted"/>
<evidence type="ECO:0000259" key="1">
    <source>
        <dbReference type="PROSITE" id="PS50280"/>
    </source>
</evidence>
<reference evidence="10 11" key="1">
    <citation type="submission" date="2018-08" db="EMBL/GenBank/DDBJ databases">
        <title>Genomic investigation of the strawberry pathogen Phytophthora fragariae indicates pathogenicity is determined by transcriptional variation in three key races.</title>
        <authorList>
            <person name="Adams T.M."/>
            <person name="Armitage A.D."/>
            <person name="Sobczyk M.K."/>
            <person name="Bates H.J."/>
            <person name="Dunwell J.M."/>
            <person name="Nellist C.F."/>
            <person name="Harrison R.J."/>
        </authorList>
    </citation>
    <scope>NUCLEOTIDE SEQUENCE [LARGE SCALE GENOMIC DNA]</scope>
    <source>
        <strain evidence="9 12">A4</strain>
        <strain evidence="8 13">BC-1</strain>
        <strain evidence="7 11">NOV-27</strain>
        <strain evidence="6 14">NOV-5</strain>
        <strain evidence="5 15">NOV-71</strain>
        <strain evidence="2 10">NOV-9</strain>
        <strain evidence="4 17">ONT-3</strain>
        <strain evidence="3 16">SCRP245</strain>
    </source>
</reference>
<evidence type="ECO:0000313" key="10">
    <source>
        <dbReference type="Proteomes" id="UP000429523"/>
    </source>
</evidence>
<organism evidence="2 10">
    <name type="scientific">Phytophthora fragariae</name>
    <dbReference type="NCBI Taxonomy" id="53985"/>
    <lineage>
        <taxon>Eukaryota</taxon>
        <taxon>Sar</taxon>
        <taxon>Stramenopiles</taxon>
        <taxon>Oomycota</taxon>
        <taxon>Peronosporomycetes</taxon>
        <taxon>Peronosporales</taxon>
        <taxon>Peronosporaceae</taxon>
        <taxon>Phytophthora</taxon>
    </lineage>
</organism>
<feature type="domain" description="SET" evidence="1">
    <location>
        <begin position="101"/>
        <end position="216"/>
    </location>
</feature>
<dbReference type="InterPro" id="IPR046341">
    <property type="entry name" value="SET_dom_sf"/>
</dbReference>
<evidence type="ECO:0000313" key="7">
    <source>
        <dbReference type="EMBL" id="KAE9177744.1"/>
    </source>
</evidence>
<dbReference type="EMBL" id="QXFW01002776">
    <property type="protein sequence ID" value="KAE8975512.1"/>
    <property type="molecule type" value="Genomic_DNA"/>
</dbReference>
<evidence type="ECO:0000313" key="3">
    <source>
        <dbReference type="EMBL" id="KAE8975512.1"/>
    </source>
</evidence>
<evidence type="ECO:0000313" key="17">
    <source>
        <dbReference type="Proteomes" id="UP000488956"/>
    </source>
</evidence>
<dbReference type="Proteomes" id="UP000488956">
    <property type="component" value="Unassembled WGS sequence"/>
</dbReference>
<dbReference type="Proteomes" id="UP000440732">
    <property type="component" value="Unassembled WGS sequence"/>
</dbReference>
<dbReference type="EMBL" id="QXGF01002802">
    <property type="protein sequence ID" value="KAE8923350.1"/>
    <property type="molecule type" value="Genomic_DNA"/>
</dbReference>
<protein>
    <recommendedName>
        <fullName evidence="1">SET domain-containing protein</fullName>
    </recommendedName>
</protein>
<dbReference type="Gene3D" id="2.170.270.10">
    <property type="entry name" value="SET domain"/>
    <property type="match status" value="1"/>
</dbReference>
<dbReference type="SUPFAM" id="SSF82199">
    <property type="entry name" value="SET domain"/>
    <property type="match status" value="1"/>
</dbReference>
<evidence type="ECO:0000313" key="5">
    <source>
        <dbReference type="EMBL" id="KAE9077035.1"/>
    </source>
</evidence>
<dbReference type="Proteomes" id="UP000433483">
    <property type="component" value="Unassembled WGS sequence"/>
</dbReference>
<dbReference type="EMBL" id="QXFZ01002446">
    <property type="protein sequence ID" value="KAE9077035.1"/>
    <property type="molecule type" value="Genomic_DNA"/>
</dbReference>
<dbReference type="OrthoDB" id="167120at2759"/>
<evidence type="ECO:0000313" key="12">
    <source>
        <dbReference type="Proteomes" id="UP000437068"/>
    </source>
</evidence>
<dbReference type="Proteomes" id="UP000437068">
    <property type="component" value="Unassembled WGS sequence"/>
</dbReference>
<name>A0A6A3DXV8_9STRA</name>
<dbReference type="InterPro" id="IPR001214">
    <property type="entry name" value="SET_dom"/>
</dbReference>
<evidence type="ECO:0000313" key="2">
    <source>
        <dbReference type="EMBL" id="KAE8923350.1"/>
    </source>
</evidence>
<evidence type="ECO:0000313" key="8">
    <source>
        <dbReference type="EMBL" id="KAE9188686.1"/>
    </source>
</evidence>
<dbReference type="PROSITE" id="PS50280">
    <property type="entry name" value="SET"/>
    <property type="match status" value="1"/>
</dbReference>
<dbReference type="Proteomes" id="UP000440367">
    <property type="component" value="Unassembled WGS sequence"/>
</dbReference>
<evidence type="ECO:0000313" key="9">
    <source>
        <dbReference type="EMBL" id="KAE9278595.1"/>
    </source>
</evidence>
<evidence type="ECO:0000313" key="6">
    <source>
        <dbReference type="EMBL" id="KAE9091602.1"/>
    </source>
</evidence>
<evidence type="ECO:0000313" key="4">
    <source>
        <dbReference type="EMBL" id="KAE9075873.1"/>
    </source>
</evidence>
<evidence type="ECO:0000313" key="11">
    <source>
        <dbReference type="Proteomes" id="UP000433483"/>
    </source>
</evidence>
<sequence length="221" mass="24685">MAALTIIMDGLVCCPAQGCGRTYKADKIDSLRRHCSRDHNLRVTLKSARVSTEETRRKQRLYSAHYREKRQKIQARQRVYHQEHLTEDDAIVVGVCGSASCPVEYRASSIPGAGNGLLAVMDLIPGDIVTWYAGMFTTVKPTDKAHAFAVAGGFIDGLRVPQRGQGLGSFVNRESREMSRMRKNCELVGGWSSKHQIYVEVTSKIKAGKEIFTTYSRGYRL</sequence>
<dbReference type="Proteomes" id="UP000441208">
    <property type="component" value="Unassembled WGS sequence"/>
</dbReference>
<evidence type="ECO:0000313" key="14">
    <source>
        <dbReference type="Proteomes" id="UP000440732"/>
    </source>
</evidence>
<gene>
    <name evidence="9" type="ORF">PF001_g25091</name>
    <name evidence="8" type="ORF">PF002_g25251</name>
    <name evidence="7" type="ORF">PF005_g24367</name>
    <name evidence="6" type="ORF">PF006_g24891</name>
    <name evidence="5" type="ORF">PF007_g24397</name>
    <name evidence="2" type="ORF">PF009_g26398</name>
    <name evidence="4" type="ORF">PF010_g24129</name>
    <name evidence="3" type="ORF">PF011_g24432</name>
</gene>
<comment type="caution">
    <text evidence="2">The sequence shown here is derived from an EMBL/GenBank/DDBJ whole genome shotgun (WGS) entry which is preliminary data.</text>
</comment>
<accession>A0A6A3DXV8</accession>
<keyword evidence="11" id="KW-1185">Reference proteome</keyword>
<dbReference type="EMBL" id="QXGE01002873">
    <property type="protein sequence ID" value="KAE9278595.1"/>
    <property type="molecule type" value="Genomic_DNA"/>
</dbReference>
<dbReference type="EMBL" id="QXGB01002462">
    <property type="protein sequence ID" value="KAE9177744.1"/>
    <property type="molecule type" value="Genomic_DNA"/>
</dbReference>
<dbReference type="Proteomes" id="UP000429523">
    <property type="component" value="Unassembled WGS sequence"/>
</dbReference>
<dbReference type="EMBL" id="QXGA01002819">
    <property type="protein sequence ID" value="KAE9091602.1"/>
    <property type="molecule type" value="Genomic_DNA"/>
</dbReference>